<protein>
    <submittedName>
        <fullName evidence="1">Probable RNA-directed DNA polymerase from transposon X-element</fullName>
    </submittedName>
</protein>
<dbReference type="PANTHER" id="PTHR19446">
    <property type="entry name" value="REVERSE TRANSCRIPTASES"/>
    <property type="match status" value="1"/>
</dbReference>
<dbReference type="GO" id="GO:0003964">
    <property type="term" value="F:RNA-directed DNA polymerase activity"/>
    <property type="evidence" value="ECO:0007669"/>
    <property type="project" value="UniProtKB-KW"/>
</dbReference>
<dbReference type="Proteomes" id="UP000299102">
    <property type="component" value="Unassembled WGS sequence"/>
</dbReference>
<dbReference type="OrthoDB" id="410104at2759"/>
<keyword evidence="1" id="KW-0548">Nucleotidyltransferase</keyword>
<dbReference type="STRING" id="151549.A0A4C1ZLY7"/>
<sequence>MEDNEDIPEILIPEVEKAIRSQKTEKAPRPDKITNELMRGTIKELSPILTKMFNETLNTGFIPSQWAESHIILLHKKGPKDDIGNYRPISLISNIYKVFCKSNFGQNISQARRKSTSGASRIQKRLQYD</sequence>
<evidence type="ECO:0000313" key="1">
    <source>
        <dbReference type="EMBL" id="GBP88094.1"/>
    </source>
</evidence>
<dbReference type="EMBL" id="BGZK01001905">
    <property type="protein sequence ID" value="GBP88094.1"/>
    <property type="molecule type" value="Genomic_DNA"/>
</dbReference>
<keyword evidence="1" id="KW-0695">RNA-directed DNA polymerase</keyword>
<dbReference type="AlphaFoldDB" id="A0A4C1ZLY7"/>
<proteinExistence type="predicted"/>
<gene>
    <name evidence="1" type="ORF">EVAR_10555_1</name>
</gene>
<name>A0A4C1ZLY7_EUMVA</name>
<organism evidence="1 2">
    <name type="scientific">Eumeta variegata</name>
    <name type="common">Bagworm moth</name>
    <name type="synonym">Eumeta japonica</name>
    <dbReference type="NCBI Taxonomy" id="151549"/>
    <lineage>
        <taxon>Eukaryota</taxon>
        <taxon>Metazoa</taxon>
        <taxon>Ecdysozoa</taxon>
        <taxon>Arthropoda</taxon>
        <taxon>Hexapoda</taxon>
        <taxon>Insecta</taxon>
        <taxon>Pterygota</taxon>
        <taxon>Neoptera</taxon>
        <taxon>Endopterygota</taxon>
        <taxon>Lepidoptera</taxon>
        <taxon>Glossata</taxon>
        <taxon>Ditrysia</taxon>
        <taxon>Tineoidea</taxon>
        <taxon>Psychidae</taxon>
        <taxon>Oiketicinae</taxon>
        <taxon>Eumeta</taxon>
    </lineage>
</organism>
<evidence type="ECO:0000313" key="2">
    <source>
        <dbReference type="Proteomes" id="UP000299102"/>
    </source>
</evidence>
<comment type="caution">
    <text evidence="1">The sequence shown here is derived from an EMBL/GenBank/DDBJ whole genome shotgun (WGS) entry which is preliminary data.</text>
</comment>
<keyword evidence="1" id="KW-0808">Transferase</keyword>
<reference evidence="1 2" key="1">
    <citation type="journal article" date="2019" name="Commun. Biol.">
        <title>The bagworm genome reveals a unique fibroin gene that provides high tensile strength.</title>
        <authorList>
            <person name="Kono N."/>
            <person name="Nakamura H."/>
            <person name="Ohtoshi R."/>
            <person name="Tomita M."/>
            <person name="Numata K."/>
            <person name="Arakawa K."/>
        </authorList>
    </citation>
    <scope>NUCLEOTIDE SEQUENCE [LARGE SCALE GENOMIC DNA]</scope>
</reference>
<accession>A0A4C1ZLY7</accession>
<keyword evidence="2" id="KW-1185">Reference proteome</keyword>